<accession>A0A081C600</accession>
<dbReference type="HOGENOM" id="CLU_039720_0_0_0"/>
<dbReference type="InterPro" id="IPR003156">
    <property type="entry name" value="DHHA1_dom"/>
</dbReference>
<evidence type="ECO:0000259" key="2">
    <source>
        <dbReference type="Pfam" id="PF02272"/>
    </source>
</evidence>
<dbReference type="Gene3D" id="3.10.310.30">
    <property type="match status" value="1"/>
</dbReference>
<gene>
    <name evidence="3" type="ORF">U27_06992</name>
</gene>
<reference evidence="3" key="1">
    <citation type="journal article" date="2015" name="PeerJ">
        <title>First genomic representation of candidate bacterial phylum KSB3 points to enhanced environmental sensing as a trigger of wastewater bulking.</title>
        <authorList>
            <person name="Sekiguchi Y."/>
            <person name="Ohashi A."/>
            <person name="Parks D.H."/>
            <person name="Yamauchi T."/>
            <person name="Tyson G.W."/>
            <person name="Hugenholtz P."/>
        </authorList>
    </citation>
    <scope>NUCLEOTIDE SEQUENCE [LARGE SCALE GENOMIC DNA]</scope>
</reference>
<dbReference type="Gene3D" id="3.90.1640.10">
    <property type="entry name" value="inorganic pyrophosphatase (n-terminal core)"/>
    <property type="match status" value="1"/>
</dbReference>
<sequence length="349" mass="38441">MNSDQILYDIKHAIHAASSILITGQDVPDGDSLGSELALYDMLWQQKRHDKTAQGVEIVIANDAMPPAHYGFFPHVDIITPCETIQARQFQVGFVLDTGTDRIGAVLPVLKKCRAIITIDHHQSRAQGIEQISWIDPAICSVAEMLYDFFEHPGWNLTLTPDIAACLYGGMIYDTGSFRYPNTTAKTLRIAAKLLETGFDFSAVAERLFLEKPYSSLQLLSAVLHTLQRDETGQIIWGVVTQDMLKQAQADIEETDGIITHYAFTQGVKVAILFKETSEHEIKISFRARGAIDVGKFAKALTPKGGGHHRAAGCTLHGSLEQVQELVLQALQQVVTRKGVYGAKNVIVA</sequence>
<dbReference type="Pfam" id="PF01368">
    <property type="entry name" value="DHH"/>
    <property type="match status" value="1"/>
</dbReference>
<proteinExistence type="predicted"/>
<dbReference type="EMBL" id="DF820471">
    <property type="protein sequence ID" value="GAK60005.1"/>
    <property type="molecule type" value="Genomic_DNA"/>
</dbReference>
<dbReference type="AlphaFoldDB" id="A0A081C600"/>
<dbReference type="PANTHER" id="PTHR47618:SF1">
    <property type="entry name" value="BIFUNCTIONAL OLIGORIBONUCLEASE AND PAP PHOSPHATASE NRNA"/>
    <property type="match status" value="1"/>
</dbReference>
<organism evidence="3">
    <name type="scientific">Vecturithrix granuli</name>
    <dbReference type="NCBI Taxonomy" id="1499967"/>
    <lineage>
        <taxon>Bacteria</taxon>
        <taxon>Candidatus Moduliflexota</taxon>
        <taxon>Candidatus Vecturitrichia</taxon>
        <taxon>Candidatus Vecturitrichales</taxon>
        <taxon>Candidatus Vecturitrichaceae</taxon>
        <taxon>Candidatus Vecturithrix</taxon>
    </lineage>
</organism>
<dbReference type="STRING" id="1499967.U27_06992"/>
<feature type="domain" description="DHHA1" evidence="2">
    <location>
        <begin position="247"/>
        <end position="335"/>
    </location>
</feature>
<dbReference type="Pfam" id="PF02272">
    <property type="entry name" value="DHHA1"/>
    <property type="match status" value="1"/>
</dbReference>
<dbReference type="eggNOG" id="COG0618">
    <property type="taxonomic scope" value="Bacteria"/>
</dbReference>
<dbReference type="GO" id="GO:0003676">
    <property type="term" value="F:nucleic acid binding"/>
    <property type="evidence" value="ECO:0007669"/>
    <property type="project" value="InterPro"/>
</dbReference>
<keyword evidence="4" id="KW-1185">Reference proteome</keyword>
<name>A0A081C600_VECG1</name>
<evidence type="ECO:0000259" key="1">
    <source>
        <dbReference type="Pfam" id="PF01368"/>
    </source>
</evidence>
<evidence type="ECO:0000313" key="3">
    <source>
        <dbReference type="EMBL" id="GAK60005.1"/>
    </source>
</evidence>
<dbReference type="SUPFAM" id="SSF64182">
    <property type="entry name" value="DHH phosphoesterases"/>
    <property type="match status" value="1"/>
</dbReference>
<dbReference type="Proteomes" id="UP000030661">
    <property type="component" value="Unassembled WGS sequence"/>
</dbReference>
<protein>
    <submittedName>
        <fullName evidence="3">Dhh family domain protein, putative</fullName>
    </submittedName>
</protein>
<evidence type="ECO:0000313" key="4">
    <source>
        <dbReference type="Proteomes" id="UP000030661"/>
    </source>
</evidence>
<dbReference type="PANTHER" id="PTHR47618">
    <property type="entry name" value="BIFUNCTIONAL OLIGORIBONUCLEASE AND PAP PHOSPHATASE NRNA"/>
    <property type="match status" value="1"/>
</dbReference>
<dbReference type="InterPro" id="IPR051319">
    <property type="entry name" value="Oligoribo/pAp-PDE_c-di-AMP_PDE"/>
</dbReference>
<dbReference type="InterPro" id="IPR001667">
    <property type="entry name" value="DDH_dom"/>
</dbReference>
<dbReference type="InterPro" id="IPR038763">
    <property type="entry name" value="DHH_sf"/>
</dbReference>
<feature type="domain" description="DDH" evidence="1">
    <location>
        <begin position="19"/>
        <end position="171"/>
    </location>
</feature>